<comment type="caution">
    <text evidence="1">The sequence shown here is derived from an EMBL/GenBank/DDBJ whole genome shotgun (WGS) entry which is preliminary data.</text>
</comment>
<dbReference type="EMBL" id="CM056742">
    <property type="protein sequence ID" value="KAJ8678895.1"/>
    <property type="molecule type" value="Genomic_DNA"/>
</dbReference>
<sequence>MAIDMWSLGCILAELLTGFPLLPGEDEPDQLACIIEMLGMPPQRLLDKAKRARQFISTKGYPRYSGVSFNADGSLDLSGGLSRRGKFRGPPGSKKLKKALKGCEDPLFLDFIERCLEWDPELRMTPSRALRHAWLRRRLPRPPDPHQTSSGATSSTTSLANGSSVNSSTGAAVAQPSPVRVYQATTASSASVVKKQQQDQLSPAASEKMLAAKLELSNLPSLATQPAYQAGAALVPPGIVQGSGTMSLRTCPSGRDPSKHIACSCHHQHQQSQQYPKEWNQCINGDHRQCTEQLRKELRKLIADIPSLSVSHKINNINNAQQQHNDRRQLYTQFNVSETRDKLRAYPDKANSQCNSKALWDSLSLQDVKLHSNSSSHNSHSSHGSLSNVVSDRSLVDKDVWQGIRRYAAEM</sequence>
<accession>A0ACC2P5P1</accession>
<organism evidence="1 2">
    <name type="scientific">Eretmocerus hayati</name>
    <dbReference type="NCBI Taxonomy" id="131215"/>
    <lineage>
        <taxon>Eukaryota</taxon>
        <taxon>Metazoa</taxon>
        <taxon>Ecdysozoa</taxon>
        <taxon>Arthropoda</taxon>
        <taxon>Hexapoda</taxon>
        <taxon>Insecta</taxon>
        <taxon>Pterygota</taxon>
        <taxon>Neoptera</taxon>
        <taxon>Endopterygota</taxon>
        <taxon>Hymenoptera</taxon>
        <taxon>Apocrita</taxon>
        <taxon>Proctotrupomorpha</taxon>
        <taxon>Chalcidoidea</taxon>
        <taxon>Aphelinidae</taxon>
        <taxon>Aphelininae</taxon>
        <taxon>Eretmocerus</taxon>
    </lineage>
</organism>
<proteinExistence type="predicted"/>
<evidence type="ECO:0000313" key="2">
    <source>
        <dbReference type="Proteomes" id="UP001239111"/>
    </source>
</evidence>
<reference evidence="1" key="1">
    <citation type="submission" date="2023-04" db="EMBL/GenBank/DDBJ databases">
        <title>A chromosome-level genome assembly of the parasitoid wasp Eretmocerus hayati.</title>
        <authorList>
            <person name="Zhong Y."/>
            <person name="Liu S."/>
            <person name="Liu Y."/>
        </authorList>
    </citation>
    <scope>NUCLEOTIDE SEQUENCE</scope>
    <source>
        <strain evidence="1">ZJU_SS_LIU_2023</strain>
    </source>
</reference>
<gene>
    <name evidence="1" type="ORF">QAD02_014682</name>
</gene>
<protein>
    <submittedName>
        <fullName evidence="1">Uncharacterized protein</fullName>
    </submittedName>
</protein>
<keyword evidence="2" id="KW-1185">Reference proteome</keyword>
<dbReference type="Proteomes" id="UP001239111">
    <property type="component" value="Chromosome 2"/>
</dbReference>
<name>A0ACC2P5P1_9HYME</name>
<evidence type="ECO:0000313" key="1">
    <source>
        <dbReference type="EMBL" id="KAJ8678895.1"/>
    </source>
</evidence>